<evidence type="ECO:0000313" key="2">
    <source>
        <dbReference type="EMBL" id="VEG50276.1"/>
    </source>
</evidence>
<dbReference type="PANTHER" id="PTHR48207">
    <property type="entry name" value="SUCCINATE--HYDROXYMETHYLGLUTARATE COA-TRANSFERASE"/>
    <property type="match status" value="1"/>
</dbReference>
<dbReference type="EMBL" id="LR134355">
    <property type="protein sequence ID" value="VEG50276.1"/>
    <property type="molecule type" value="Genomic_DNA"/>
</dbReference>
<dbReference type="AlphaFoldDB" id="A0A448ICV1"/>
<dbReference type="SUPFAM" id="SSF89796">
    <property type="entry name" value="CoA-transferase family III (CaiB/BaiF)"/>
    <property type="match status" value="1"/>
</dbReference>
<dbReference type="InterPro" id="IPR003673">
    <property type="entry name" value="CoA-Trfase_fam_III"/>
</dbReference>
<dbReference type="Proteomes" id="UP000282551">
    <property type="component" value="Chromosome"/>
</dbReference>
<dbReference type="Gene3D" id="3.30.1540.10">
    <property type="entry name" value="formyl-coa transferase, domain 3"/>
    <property type="match status" value="1"/>
</dbReference>
<evidence type="ECO:0000256" key="1">
    <source>
        <dbReference type="ARBA" id="ARBA00022679"/>
    </source>
</evidence>
<dbReference type="InterPro" id="IPR023606">
    <property type="entry name" value="CoA-Trfase_III_dom_1_sf"/>
</dbReference>
<keyword evidence="3" id="KW-1185">Reference proteome</keyword>
<accession>A0A448ICV1</accession>
<protein>
    <submittedName>
        <fullName evidence="2">L-carnitine dehydratase/bile acid-inducible protein F</fullName>
        <ecNumber evidence="2">2.8.3.16</ecNumber>
    </submittedName>
</protein>
<evidence type="ECO:0000313" key="3">
    <source>
        <dbReference type="Proteomes" id="UP000282551"/>
    </source>
</evidence>
<reference evidence="2 3" key="1">
    <citation type="submission" date="2018-12" db="EMBL/GenBank/DDBJ databases">
        <authorList>
            <consortium name="Pathogen Informatics"/>
        </authorList>
    </citation>
    <scope>NUCLEOTIDE SEQUENCE [LARGE SCALE GENOMIC DNA]</scope>
    <source>
        <strain evidence="2 3">NCTC10485</strain>
    </source>
</reference>
<dbReference type="EC" id="2.8.3.16" evidence="2"/>
<dbReference type="InterPro" id="IPR050483">
    <property type="entry name" value="CoA-transferase_III_domain"/>
</dbReference>
<dbReference type="PANTHER" id="PTHR48207:SF3">
    <property type="entry name" value="SUCCINATE--HYDROXYMETHYLGLUTARATE COA-TRANSFERASE"/>
    <property type="match status" value="1"/>
</dbReference>
<organism evidence="2 3">
    <name type="scientific">Mycolicibacterium chitae</name>
    <name type="common">Mycobacterium chitae</name>
    <dbReference type="NCBI Taxonomy" id="1792"/>
    <lineage>
        <taxon>Bacteria</taxon>
        <taxon>Bacillati</taxon>
        <taxon>Actinomycetota</taxon>
        <taxon>Actinomycetes</taxon>
        <taxon>Mycobacteriales</taxon>
        <taxon>Mycobacteriaceae</taxon>
        <taxon>Mycolicibacterium</taxon>
    </lineage>
</organism>
<sequence length="387" mass="41207">MTAAQSADPAMLPLSGVTVLSLEHAVAAPFATRQLADLGARVIKVERPGSGDFARQYDDSVNGESSYFVWLNRSKESMAIDVKSEAGHKILHELAEKADVIVQNLGPGAAARLGLSAEEIRARDPRKIVVSVTGWGSSGPWADRKAYDLLVQCETGLVSLTGTPDEVAKVGVSIADIAAGMYAFSGTLAALYRREQTGEGATIEVSLFEALAEWVGQPAHFTAGAGRQPGRFGAQHATIAPYGPFDAEDGHTVLIAIQNEPEWARFCDGVLQRPDVAEDPRFASSTLRVAHRDVVNAVIAEVFASLPTPELEARLTAARIAFAGVNTVDEFLEHPVLAARDRWRTVQTPGGPVRALLPPVELGAEPRMGPVPSLGEHTAAILEELGR</sequence>
<dbReference type="Gene3D" id="3.40.50.10540">
    <property type="entry name" value="Crotonobetainyl-coa:carnitine coa-transferase, domain 1"/>
    <property type="match status" value="1"/>
</dbReference>
<proteinExistence type="predicted"/>
<gene>
    <name evidence="2" type="primary">frc_11</name>
    <name evidence="2" type="ORF">NCTC10485_04594</name>
</gene>
<name>A0A448ICV1_MYCCI</name>
<dbReference type="InterPro" id="IPR044855">
    <property type="entry name" value="CoA-Trfase_III_dom3_sf"/>
</dbReference>
<dbReference type="Pfam" id="PF02515">
    <property type="entry name" value="CoA_transf_3"/>
    <property type="match status" value="1"/>
</dbReference>
<keyword evidence="1 2" id="KW-0808">Transferase</keyword>
<dbReference type="GO" id="GO:0033608">
    <property type="term" value="F:formyl-CoA transferase activity"/>
    <property type="evidence" value="ECO:0007669"/>
    <property type="project" value="UniProtKB-EC"/>
</dbReference>